<dbReference type="InterPro" id="IPR049760">
    <property type="entry name" value="DD_EFCAB10"/>
</dbReference>
<evidence type="ECO:0000313" key="2">
    <source>
        <dbReference type="EMBL" id="KAK4469944.1"/>
    </source>
</evidence>
<reference evidence="2" key="2">
    <citation type="journal article" date="2023" name="Infect Dis Poverty">
        <title>Chromosome-scale genome of the human blood fluke Schistosoma mekongi and its implications for public health.</title>
        <authorList>
            <person name="Zhou M."/>
            <person name="Xu L."/>
            <person name="Xu D."/>
            <person name="Chen W."/>
            <person name="Khan J."/>
            <person name="Hu Y."/>
            <person name="Huang H."/>
            <person name="Wei H."/>
            <person name="Zhang Y."/>
            <person name="Chusongsang P."/>
            <person name="Tanasarnprasert K."/>
            <person name="Hu X."/>
            <person name="Limpanont Y."/>
            <person name="Lv Z."/>
        </authorList>
    </citation>
    <scope>NUCLEOTIDE SEQUENCE</scope>
    <source>
        <strain evidence="2">LV_2022a</strain>
    </source>
</reference>
<evidence type="ECO:0000259" key="1">
    <source>
        <dbReference type="Pfam" id="PF24548"/>
    </source>
</evidence>
<feature type="domain" description="EFCAB10 C-terminal EF-hand" evidence="1">
    <location>
        <begin position="69"/>
        <end position="127"/>
    </location>
</feature>
<dbReference type="EMBL" id="JALJAT010000005">
    <property type="protein sequence ID" value="KAK4469944.1"/>
    <property type="molecule type" value="Genomic_DNA"/>
</dbReference>
<dbReference type="CDD" id="cd22976">
    <property type="entry name" value="DD_EFCAB10"/>
    <property type="match status" value="1"/>
</dbReference>
<proteinExistence type="predicted"/>
<gene>
    <name evidence="2" type="ORF">MN116_007444</name>
</gene>
<comment type="caution">
    <text evidence="2">The sequence shown here is derived from an EMBL/GenBank/DDBJ whole genome shotgun (WGS) entry which is preliminary data.</text>
</comment>
<dbReference type="Proteomes" id="UP001292079">
    <property type="component" value="Unassembled WGS sequence"/>
</dbReference>
<evidence type="ECO:0000313" key="3">
    <source>
        <dbReference type="Proteomes" id="UP001292079"/>
    </source>
</evidence>
<dbReference type="InterPro" id="IPR039879">
    <property type="entry name" value="EFC10"/>
</dbReference>
<dbReference type="Pfam" id="PF24548">
    <property type="entry name" value="EF_EFCAB10_C"/>
    <property type="match status" value="1"/>
</dbReference>
<sequence>MTYKDCPKKLEVECYIKEHRLDDLFQNFTAMLFFKLPENPKQYLAEQLRLLKASRDDYAEPPSLFSEDNAESIFNMLDPCEKKLITSDRYQHALETLGILQYDKTTELNKKEYISKNVYMSVAKTGLKQLSSTYKPIR</sequence>
<dbReference type="PANTHER" id="PTHR21847">
    <property type="entry name" value="EF-HAND CALCIUM-BINDING DOMAIN-CONTAINING PROTEIN 10"/>
    <property type="match status" value="1"/>
</dbReference>
<keyword evidence="3" id="KW-1185">Reference proteome</keyword>
<name>A0AAE2D3M6_SCHME</name>
<dbReference type="SUPFAM" id="SSF47391">
    <property type="entry name" value="Dimerization-anchoring domain of cAMP-dependent PK regulatory subunit"/>
    <property type="match status" value="1"/>
</dbReference>
<dbReference type="Gene3D" id="1.20.890.10">
    <property type="entry name" value="cAMP-dependent protein kinase regulatory subunit, dimerization-anchoring domain"/>
    <property type="match status" value="1"/>
</dbReference>
<dbReference type="InterPro" id="IPR056587">
    <property type="entry name" value="EF_EFCAB10_C"/>
</dbReference>
<organism evidence="2 3">
    <name type="scientific">Schistosoma mekongi</name>
    <name type="common">Parasitic worm</name>
    <dbReference type="NCBI Taxonomy" id="38744"/>
    <lineage>
        <taxon>Eukaryota</taxon>
        <taxon>Metazoa</taxon>
        <taxon>Spiralia</taxon>
        <taxon>Lophotrochozoa</taxon>
        <taxon>Platyhelminthes</taxon>
        <taxon>Trematoda</taxon>
        <taxon>Digenea</taxon>
        <taxon>Strigeidida</taxon>
        <taxon>Schistosomatoidea</taxon>
        <taxon>Schistosomatidae</taxon>
        <taxon>Schistosoma</taxon>
    </lineage>
</organism>
<dbReference type="AlphaFoldDB" id="A0AAE2D3M6"/>
<accession>A0AAE2D3M6</accession>
<protein>
    <recommendedName>
        <fullName evidence="1">EFCAB10 C-terminal EF-hand domain-containing protein</fullName>
    </recommendedName>
</protein>
<reference evidence="2" key="1">
    <citation type="submission" date="2022-04" db="EMBL/GenBank/DDBJ databases">
        <authorList>
            <person name="Xu L."/>
            <person name="Lv Z."/>
        </authorList>
    </citation>
    <scope>NUCLEOTIDE SEQUENCE</scope>
    <source>
        <strain evidence="2">LV_2022a</strain>
    </source>
</reference>
<dbReference type="PANTHER" id="PTHR21847:SF1">
    <property type="entry name" value="EF-HAND CALCIUM-BINDING DOMAIN-CONTAINING PROTEIN 10"/>
    <property type="match status" value="1"/>
</dbReference>